<evidence type="ECO:0000313" key="1">
    <source>
        <dbReference type="EMBL" id="BBO36302.1"/>
    </source>
</evidence>
<dbReference type="Proteomes" id="UP000326837">
    <property type="component" value="Chromosome"/>
</dbReference>
<proteinExistence type="predicted"/>
<organism evidence="1 2">
    <name type="scientific">Lacipirellula parvula</name>
    <dbReference type="NCBI Taxonomy" id="2650471"/>
    <lineage>
        <taxon>Bacteria</taxon>
        <taxon>Pseudomonadati</taxon>
        <taxon>Planctomycetota</taxon>
        <taxon>Planctomycetia</taxon>
        <taxon>Pirellulales</taxon>
        <taxon>Lacipirellulaceae</taxon>
        <taxon>Lacipirellula</taxon>
    </lineage>
</organism>
<gene>
    <name evidence="1" type="ORF">PLANPX_5914</name>
</gene>
<accession>A0A5K7XJL2</accession>
<reference evidence="2" key="1">
    <citation type="submission" date="2019-10" db="EMBL/GenBank/DDBJ databases">
        <title>Lacipirellula parvula gen. nov., sp. nov., representing a lineage of planctomycetes widespread in freshwater anoxic habitats, and description of the family Lacipirellulaceae.</title>
        <authorList>
            <person name="Dedysh S.N."/>
            <person name="Kulichevskaya I.S."/>
            <person name="Beletsky A.V."/>
            <person name="Rakitin A.L."/>
            <person name="Mardanov A.V."/>
            <person name="Ivanova A.A."/>
            <person name="Saltykova V.X."/>
            <person name="Rijpstra W.I.C."/>
            <person name="Sinninghe Damste J.S."/>
            <person name="Ravin N.V."/>
        </authorList>
    </citation>
    <scope>NUCLEOTIDE SEQUENCE [LARGE SCALE GENOMIC DNA]</scope>
    <source>
        <strain evidence="2">PX69</strain>
    </source>
</reference>
<name>A0A5K7XJL2_9BACT</name>
<sequence>MAASNSDSCRGSRGCATHAMETSTQNNDAALGFAQLWESHLARAFACLALCRFHPATPMSLRDSSRVRGGGAAAQWTLRLFVVAVVANERIPQRVVASQSGRLD</sequence>
<evidence type="ECO:0000313" key="2">
    <source>
        <dbReference type="Proteomes" id="UP000326837"/>
    </source>
</evidence>
<keyword evidence="2" id="KW-1185">Reference proteome</keyword>
<dbReference type="EMBL" id="AP021861">
    <property type="protein sequence ID" value="BBO36302.1"/>
    <property type="molecule type" value="Genomic_DNA"/>
</dbReference>
<dbReference type="AlphaFoldDB" id="A0A5K7XJL2"/>
<dbReference type="RefSeq" id="WP_232536247.1">
    <property type="nucleotide sequence ID" value="NZ_AP021861.1"/>
</dbReference>
<dbReference type="KEGG" id="lpav:PLANPX_5914"/>
<protein>
    <submittedName>
        <fullName evidence="1">Uncharacterized protein</fullName>
    </submittedName>
</protein>